<evidence type="ECO:0000256" key="2">
    <source>
        <dbReference type="ARBA" id="ARBA00022475"/>
    </source>
</evidence>
<feature type="transmembrane region" description="Helical" evidence="6">
    <location>
        <begin position="149"/>
        <end position="171"/>
    </location>
</feature>
<evidence type="ECO:0008006" key="9">
    <source>
        <dbReference type="Google" id="ProtNLM"/>
    </source>
</evidence>
<dbReference type="Pfam" id="PF03706">
    <property type="entry name" value="LPG_synthase_TM"/>
    <property type="match status" value="1"/>
</dbReference>
<feature type="transmembrane region" description="Helical" evidence="6">
    <location>
        <begin position="125"/>
        <end position="143"/>
    </location>
</feature>
<evidence type="ECO:0000256" key="3">
    <source>
        <dbReference type="ARBA" id="ARBA00022692"/>
    </source>
</evidence>
<feature type="transmembrane region" description="Helical" evidence="6">
    <location>
        <begin position="7"/>
        <end position="25"/>
    </location>
</feature>
<dbReference type="InterPro" id="IPR022791">
    <property type="entry name" value="L-PG_synthase/AglD"/>
</dbReference>
<evidence type="ECO:0000313" key="7">
    <source>
        <dbReference type="EMBL" id="OOZ36749.1"/>
    </source>
</evidence>
<reference evidence="7 8" key="1">
    <citation type="submission" date="2016-11" db="EMBL/GenBank/DDBJ databases">
        <title>Mixed transmission modes and dynamic genome evolution in an obligate animal-bacterial symbiosis.</title>
        <authorList>
            <person name="Russell S.L."/>
            <person name="Corbett-Detig R.B."/>
            <person name="Cavanaugh C.M."/>
        </authorList>
    </citation>
    <scope>NUCLEOTIDE SEQUENCE [LARGE SCALE GENOMIC DNA]</scope>
    <source>
        <strain evidence="7">Se-Cadez</strain>
    </source>
</reference>
<feature type="transmembrane region" description="Helical" evidence="6">
    <location>
        <begin position="237"/>
        <end position="259"/>
    </location>
</feature>
<proteinExistence type="predicted"/>
<dbReference type="GO" id="GO:0005886">
    <property type="term" value="C:plasma membrane"/>
    <property type="evidence" value="ECO:0007669"/>
    <property type="project" value="UniProtKB-SubCell"/>
</dbReference>
<dbReference type="PANTHER" id="PTHR40277:SF1">
    <property type="entry name" value="BLL5419 PROTEIN"/>
    <property type="match status" value="1"/>
</dbReference>
<name>A0A1T2KV76_9GAMM</name>
<protein>
    <recommendedName>
        <fullName evidence="9">Lysylphosphatidylglycerol synthetase</fullName>
    </recommendedName>
</protein>
<dbReference type="AlphaFoldDB" id="A0A1T2KV76"/>
<evidence type="ECO:0000256" key="1">
    <source>
        <dbReference type="ARBA" id="ARBA00004651"/>
    </source>
</evidence>
<sequence length="309" mass="33757">MKSILVLSLKAVVSVATLYIVSHSIDWEDVGNMLKGAHYSLMLFALILFWSAQIISALRYKYIARVLGGSIDLPISLRAHFIGLWFNQVMPTSLGGDVVKMALLRKQLGWSVSIRSAILDRLSGLLFLLLVTAIVLPLYANLFSSNIELVYALGVMALGGMLVIVIGSWLAHCIISSTSLNPFFYNFIKIFSDVWSFKKGGYLWEQTWTSSIVHFNGIITYMLLGLAIGVDADFVTFLLVVPIIILIALIPVSFAGWGLREAGAVWLFGIVGISNESALAMSISFGLLLVVAGLPGLLIFSKYISSSVK</sequence>
<keyword evidence="3 6" id="KW-0812">Transmembrane</keyword>
<evidence type="ECO:0000256" key="6">
    <source>
        <dbReference type="SAM" id="Phobius"/>
    </source>
</evidence>
<accession>A0A1T2KV76</accession>
<dbReference type="OrthoDB" id="9126302at2"/>
<dbReference type="Proteomes" id="UP000190896">
    <property type="component" value="Unassembled WGS sequence"/>
</dbReference>
<organism evidence="7 8">
    <name type="scientific">Solemya velesiana gill symbiont</name>
    <dbReference type="NCBI Taxonomy" id="1918948"/>
    <lineage>
        <taxon>Bacteria</taxon>
        <taxon>Pseudomonadati</taxon>
        <taxon>Pseudomonadota</taxon>
        <taxon>Gammaproteobacteria</taxon>
        <taxon>sulfur-oxidizing symbionts</taxon>
    </lineage>
</organism>
<feature type="transmembrane region" description="Helical" evidence="6">
    <location>
        <begin position="279"/>
        <end position="300"/>
    </location>
</feature>
<evidence type="ECO:0000313" key="8">
    <source>
        <dbReference type="Proteomes" id="UP000190896"/>
    </source>
</evidence>
<dbReference type="PANTHER" id="PTHR40277">
    <property type="entry name" value="BLL5419 PROTEIN"/>
    <property type="match status" value="1"/>
</dbReference>
<keyword evidence="2" id="KW-1003">Cell membrane</keyword>
<comment type="caution">
    <text evidence="7">The sequence shown here is derived from an EMBL/GenBank/DDBJ whole genome shotgun (WGS) entry which is preliminary data.</text>
</comment>
<dbReference type="NCBIfam" id="TIGR00374">
    <property type="entry name" value="flippase-like domain"/>
    <property type="match status" value="1"/>
</dbReference>
<keyword evidence="4 6" id="KW-1133">Transmembrane helix</keyword>
<feature type="transmembrane region" description="Helical" evidence="6">
    <location>
        <begin position="212"/>
        <end position="230"/>
    </location>
</feature>
<feature type="transmembrane region" description="Helical" evidence="6">
    <location>
        <begin position="37"/>
        <end position="58"/>
    </location>
</feature>
<keyword evidence="5 6" id="KW-0472">Membrane</keyword>
<evidence type="ECO:0000256" key="5">
    <source>
        <dbReference type="ARBA" id="ARBA00023136"/>
    </source>
</evidence>
<evidence type="ECO:0000256" key="4">
    <source>
        <dbReference type="ARBA" id="ARBA00022989"/>
    </source>
</evidence>
<dbReference type="EMBL" id="MPRJ01000027">
    <property type="protein sequence ID" value="OOZ36749.1"/>
    <property type="molecule type" value="Genomic_DNA"/>
</dbReference>
<gene>
    <name evidence="7" type="ORF">BOW51_05610</name>
</gene>
<keyword evidence="8" id="KW-1185">Reference proteome</keyword>
<comment type="subcellular location">
    <subcellularLocation>
        <location evidence="1">Cell membrane</location>
        <topology evidence="1">Multi-pass membrane protein</topology>
    </subcellularLocation>
</comment>